<dbReference type="AlphaFoldDB" id="A0AAP0L8M8"/>
<accession>A0AAP0L8M8</accession>
<comment type="caution">
    <text evidence="2">The sequence shown here is derived from an EMBL/GenBank/DDBJ whole genome shotgun (WGS) entry which is preliminary data.</text>
</comment>
<feature type="region of interest" description="Disordered" evidence="1">
    <location>
        <begin position="155"/>
        <end position="177"/>
    </location>
</feature>
<proteinExistence type="predicted"/>
<organism evidence="2 3">
    <name type="scientific">Stephania cephalantha</name>
    <dbReference type="NCBI Taxonomy" id="152367"/>
    <lineage>
        <taxon>Eukaryota</taxon>
        <taxon>Viridiplantae</taxon>
        <taxon>Streptophyta</taxon>
        <taxon>Embryophyta</taxon>
        <taxon>Tracheophyta</taxon>
        <taxon>Spermatophyta</taxon>
        <taxon>Magnoliopsida</taxon>
        <taxon>Ranunculales</taxon>
        <taxon>Menispermaceae</taxon>
        <taxon>Menispermoideae</taxon>
        <taxon>Cissampelideae</taxon>
        <taxon>Stephania</taxon>
    </lineage>
</organism>
<name>A0AAP0L8M8_9MAGN</name>
<evidence type="ECO:0000256" key="1">
    <source>
        <dbReference type="SAM" id="MobiDB-lite"/>
    </source>
</evidence>
<evidence type="ECO:0000313" key="2">
    <source>
        <dbReference type="EMBL" id="KAK9166543.1"/>
    </source>
</evidence>
<dbReference type="Proteomes" id="UP001419268">
    <property type="component" value="Unassembled WGS sequence"/>
</dbReference>
<dbReference type="EMBL" id="JBBNAG010000001">
    <property type="protein sequence ID" value="KAK9166543.1"/>
    <property type="molecule type" value="Genomic_DNA"/>
</dbReference>
<sequence length="177" mass="20629">MAKDKEVMLRKFSRLRISLETCYSLQIRVRKDNSYYNRRDHIEIRINCIVEKVLLVESIIGTRWIANLKRHHLEEGCMLVTTLDEPTIGLMGLTRWHIRPVCRLVIAMTSKQSHEIIFKYILNSNHTTDFSQIDGEFKLRIQASKDIYKAWSTSADDSDESRQGSVMARTTLAGERL</sequence>
<gene>
    <name evidence="2" type="ORF">Scep_001734</name>
</gene>
<protein>
    <submittedName>
        <fullName evidence="2">Uncharacterized protein</fullName>
    </submittedName>
</protein>
<keyword evidence="3" id="KW-1185">Reference proteome</keyword>
<evidence type="ECO:0000313" key="3">
    <source>
        <dbReference type="Proteomes" id="UP001419268"/>
    </source>
</evidence>
<reference evidence="2 3" key="1">
    <citation type="submission" date="2024-01" db="EMBL/GenBank/DDBJ databases">
        <title>Genome assemblies of Stephania.</title>
        <authorList>
            <person name="Yang L."/>
        </authorList>
    </citation>
    <scope>NUCLEOTIDE SEQUENCE [LARGE SCALE GENOMIC DNA]</scope>
    <source>
        <strain evidence="2">JXDWG</strain>
        <tissue evidence="2">Leaf</tissue>
    </source>
</reference>